<feature type="transmembrane region" description="Helical" evidence="9">
    <location>
        <begin position="71"/>
        <end position="91"/>
    </location>
</feature>
<dbReference type="InterPro" id="IPR004837">
    <property type="entry name" value="NaCa_Exmemb"/>
</dbReference>
<dbReference type="Pfam" id="PF01699">
    <property type="entry name" value="Na_Ca_ex"/>
    <property type="match status" value="1"/>
</dbReference>
<keyword evidence="5 9" id="KW-1133">Transmembrane helix</keyword>
<feature type="transmembrane region" description="Helical" evidence="9">
    <location>
        <begin position="103"/>
        <end position="124"/>
    </location>
</feature>
<dbReference type="GO" id="GO:0006874">
    <property type="term" value="P:intracellular calcium ion homeostasis"/>
    <property type="evidence" value="ECO:0007669"/>
    <property type="project" value="TreeGrafter"/>
</dbReference>
<dbReference type="GO" id="GO:0015369">
    <property type="term" value="F:calcium:proton antiporter activity"/>
    <property type="evidence" value="ECO:0007669"/>
    <property type="project" value="UniProtKB-ARBA"/>
</dbReference>
<feature type="region of interest" description="Disordered" evidence="8">
    <location>
        <begin position="1"/>
        <end position="22"/>
    </location>
</feature>
<keyword evidence="12" id="KW-1185">Reference proteome</keyword>
<comment type="caution">
    <text evidence="11">The sequence shown here is derived from an EMBL/GenBank/DDBJ whole genome shotgun (WGS) entry which is preliminary data.</text>
</comment>
<evidence type="ECO:0000256" key="6">
    <source>
        <dbReference type="ARBA" id="ARBA00023065"/>
    </source>
</evidence>
<comment type="subcellular location">
    <subcellularLocation>
        <location evidence="1">Endomembrane system</location>
        <topology evidence="1">Multi-pass membrane protein</topology>
    </subcellularLocation>
</comment>
<dbReference type="PANTHER" id="PTHR31503">
    <property type="entry name" value="VACUOLAR CALCIUM ION TRANSPORTER"/>
    <property type="match status" value="1"/>
</dbReference>
<dbReference type="AlphaFoldDB" id="A0AAD9AXW4"/>
<evidence type="ECO:0000256" key="3">
    <source>
        <dbReference type="ARBA" id="ARBA00022448"/>
    </source>
</evidence>
<dbReference type="GO" id="GO:0012505">
    <property type="term" value="C:endomembrane system"/>
    <property type="evidence" value="ECO:0007669"/>
    <property type="project" value="UniProtKB-SubCell"/>
</dbReference>
<evidence type="ECO:0000313" key="12">
    <source>
        <dbReference type="Proteomes" id="UP001243330"/>
    </source>
</evidence>
<feature type="transmembrane region" description="Helical" evidence="9">
    <location>
        <begin position="136"/>
        <end position="161"/>
    </location>
</feature>
<dbReference type="GO" id="GO:0000329">
    <property type="term" value="C:fungal-type vacuole membrane"/>
    <property type="evidence" value="ECO:0007669"/>
    <property type="project" value="TreeGrafter"/>
</dbReference>
<evidence type="ECO:0000256" key="8">
    <source>
        <dbReference type="SAM" id="MobiDB-lite"/>
    </source>
</evidence>
<evidence type="ECO:0000259" key="10">
    <source>
        <dbReference type="Pfam" id="PF01699"/>
    </source>
</evidence>
<comment type="similarity">
    <text evidence="2">Belongs to the Ca(2+):cation antiporter (CaCA) (TC 2.A.19) family.</text>
</comment>
<dbReference type="InterPro" id="IPR044880">
    <property type="entry name" value="NCX_ion-bd_dom_sf"/>
</dbReference>
<evidence type="ECO:0000256" key="2">
    <source>
        <dbReference type="ARBA" id="ARBA00008170"/>
    </source>
</evidence>
<feature type="transmembrane region" description="Helical" evidence="9">
    <location>
        <begin position="213"/>
        <end position="234"/>
    </location>
</feature>
<evidence type="ECO:0000256" key="5">
    <source>
        <dbReference type="ARBA" id="ARBA00022989"/>
    </source>
</evidence>
<evidence type="ECO:0000256" key="1">
    <source>
        <dbReference type="ARBA" id="ARBA00004127"/>
    </source>
</evidence>
<sequence length="250" mass="27148">MVPRDKHQKNMDYEPGRHRSAADENSHLLENGSGLANYDDNCVISNNYANFLLVLVPLAVMAGEFSSWSPAAIFALNLIAVAPLATPLEFAIEQMSMSLNDSFGNLLMATSGNVVEIIIGIIALNEGQIEVVQSTILGSLLLNLLLVTGSSFFLVGIFNMCDQNGEGVEQNFASATAQTTRSFMMMSLACLAIPASLYAALSEADSDDKEHSILILSRGTAIILLLLYSLYLLFQLHTHPDLFTTQIKSR</sequence>
<accession>A0AAD9AXW4</accession>
<feature type="transmembrane region" description="Helical" evidence="9">
    <location>
        <begin position="182"/>
        <end position="201"/>
    </location>
</feature>
<evidence type="ECO:0000256" key="9">
    <source>
        <dbReference type="SAM" id="Phobius"/>
    </source>
</evidence>
<organism evidence="11 12">
    <name type="scientific">Colletotrichum chrysophilum</name>
    <dbReference type="NCBI Taxonomy" id="1836956"/>
    <lineage>
        <taxon>Eukaryota</taxon>
        <taxon>Fungi</taxon>
        <taxon>Dikarya</taxon>
        <taxon>Ascomycota</taxon>
        <taxon>Pezizomycotina</taxon>
        <taxon>Sordariomycetes</taxon>
        <taxon>Hypocreomycetidae</taxon>
        <taxon>Glomerellales</taxon>
        <taxon>Glomerellaceae</taxon>
        <taxon>Colletotrichum</taxon>
        <taxon>Colletotrichum gloeosporioides species complex</taxon>
    </lineage>
</organism>
<proteinExistence type="inferred from homology"/>
<name>A0AAD9AXW4_9PEZI</name>
<evidence type="ECO:0000256" key="4">
    <source>
        <dbReference type="ARBA" id="ARBA00022692"/>
    </source>
</evidence>
<reference evidence="11" key="1">
    <citation type="submission" date="2023-01" db="EMBL/GenBank/DDBJ databases">
        <title>Colletotrichum chrysophilum M932 genome sequence.</title>
        <authorList>
            <person name="Baroncelli R."/>
        </authorList>
    </citation>
    <scope>NUCLEOTIDE SEQUENCE</scope>
    <source>
        <strain evidence="11">M932</strain>
    </source>
</reference>
<dbReference type="Gene3D" id="1.20.1420.30">
    <property type="entry name" value="NCX, central ion-binding region"/>
    <property type="match status" value="1"/>
</dbReference>
<evidence type="ECO:0000256" key="7">
    <source>
        <dbReference type="ARBA" id="ARBA00023136"/>
    </source>
</evidence>
<dbReference type="InterPro" id="IPR004713">
    <property type="entry name" value="CaH_exchang"/>
</dbReference>
<dbReference type="PANTHER" id="PTHR31503:SF22">
    <property type="entry name" value="VACUOLAR CALCIUM ION TRANSPORTER"/>
    <property type="match status" value="1"/>
</dbReference>
<keyword evidence="6" id="KW-0406">Ion transport</keyword>
<feature type="domain" description="Sodium/calcium exchanger membrane region" evidence="10">
    <location>
        <begin position="71"/>
        <end position="236"/>
    </location>
</feature>
<keyword evidence="7 9" id="KW-0472">Membrane</keyword>
<dbReference type="Proteomes" id="UP001243330">
    <property type="component" value="Unassembled WGS sequence"/>
</dbReference>
<gene>
    <name evidence="11" type="ORF">CCHR01_00750</name>
</gene>
<evidence type="ECO:0000313" key="11">
    <source>
        <dbReference type="EMBL" id="KAK1856571.1"/>
    </source>
</evidence>
<dbReference type="EMBL" id="JAQOWY010000007">
    <property type="protein sequence ID" value="KAK1856571.1"/>
    <property type="molecule type" value="Genomic_DNA"/>
</dbReference>
<keyword evidence="3" id="KW-0813">Transport</keyword>
<protein>
    <submittedName>
        <fullName evidence="11">Calcium proton exchanger</fullName>
    </submittedName>
</protein>
<keyword evidence="4 9" id="KW-0812">Transmembrane</keyword>